<dbReference type="PANTHER" id="PTHR30328:SF54">
    <property type="entry name" value="HTH-TYPE TRANSCRIPTIONAL REPRESSOR SCO4008"/>
    <property type="match status" value="1"/>
</dbReference>
<evidence type="ECO:0000256" key="2">
    <source>
        <dbReference type="PROSITE-ProRule" id="PRU00335"/>
    </source>
</evidence>
<keyword evidence="1 2" id="KW-0238">DNA-binding</keyword>
<dbReference type="InterPro" id="IPR001647">
    <property type="entry name" value="HTH_TetR"/>
</dbReference>
<sequence>MGQAIDEVSMKILFAAKKLFARKGFYDTTIRDICREAGVHVMMHSYNFRRKENVLIALFQVFLPLTNIVNSNGDTPVDPVEGLKRIIREIVTVRMTDPEIILILQHEITLPSPRDEIVQYLVKPLWIELKKVLIEGKSMGLFRFDSLDITMTFIISSVLLSRQWEFFEKANHDSELTIDFVTEGMSSLILSALSPQVEIVS</sequence>
<dbReference type="PANTHER" id="PTHR30328">
    <property type="entry name" value="TRANSCRIPTIONAL REPRESSOR"/>
    <property type="match status" value="1"/>
</dbReference>
<protein>
    <submittedName>
        <fullName evidence="4">TetR family transcriptional regulator</fullName>
    </submittedName>
</protein>
<dbReference type="RefSeq" id="WP_116191920.1">
    <property type="nucleotide sequence ID" value="NZ_QTTN01000043.1"/>
</dbReference>
<dbReference type="InterPro" id="IPR036271">
    <property type="entry name" value="Tet_transcr_reg_TetR-rel_C_sf"/>
</dbReference>
<name>A0A3D9R0J6_9BACL</name>
<dbReference type="Gene3D" id="1.10.10.60">
    <property type="entry name" value="Homeodomain-like"/>
    <property type="match status" value="1"/>
</dbReference>
<proteinExistence type="predicted"/>
<dbReference type="SUPFAM" id="SSF48498">
    <property type="entry name" value="Tetracyclin repressor-like, C-terminal domain"/>
    <property type="match status" value="1"/>
</dbReference>
<keyword evidence="5" id="KW-1185">Reference proteome</keyword>
<dbReference type="AlphaFoldDB" id="A0A3D9R0J6"/>
<dbReference type="SUPFAM" id="SSF46689">
    <property type="entry name" value="Homeodomain-like"/>
    <property type="match status" value="1"/>
</dbReference>
<dbReference type="PROSITE" id="PS50977">
    <property type="entry name" value="HTH_TETR_2"/>
    <property type="match status" value="1"/>
</dbReference>
<comment type="caution">
    <text evidence="4">The sequence shown here is derived from an EMBL/GenBank/DDBJ whole genome shotgun (WGS) entry which is preliminary data.</text>
</comment>
<dbReference type="InterPro" id="IPR050109">
    <property type="entry name" value="HTH-type_TetR-like_transc_reg"/>
</dbReference>
<dbReference type="Gene3D" id="1.10.357.10">
    <property type="entry name" value="Tetracycline Repressor, domain 2"/>
    <property type="match status" value="1"/>
</dbReference>
<evidence type="ECO:0000313" key="5">
    <source>
        <dbReference type="Proteomes" id="UP000256304"/>
    </source>
</evidence>
<dbReference type="EMBL" id="QTTN01000043">
    <property type="protein sequence ID" value="REE67299.1"/>
    <property type="molecule type" value="Genomic_DNA"/>
</dbReference>
<dbReference type="GO" id="GO:0006355">
    <property type="term" value="P:regulation of DNA-templated transcription"/>
    <property type="evidence" value="ECO:0007669"/>
    <property type="project" value="UniProtKB-ARBA"/>
</dbReference>
<accession>A0A3D9R0J6</accession>
<dbReference type="Pfam" id="PF00440">
    <property type="entry name" value="TetR_N"/>
    <property type="match status" value="1"/>
</dbReference>
<feature type="DNA-binding region" description="H-T-H motif" evidence="2">
    <location>
        <begin position="29"/>
        <end position="48"/>
    </location>
</feature>
<organism evidence="4 5">
    <name type="scientific">Paenibacillus taihuensis</name>
    <dbReference type="NCBI Taxonomy" id="1156355"/>
    <lineage>
        <taxon>Bacteria</taxon>
        <taxon>Bacillati</taxon>
        <taxon>Bacillota</taxon>
        <taxon>Bacilli</taxon>
        <taxon>Bacillales</taxon>
        <taxon>Paenibacillaceae</taxon>
        <taxon>Paenibacillus</taxon>
    </lineage>
</organism>
<gene>
    <name evidence="4" type="ORF">A8990_1434</name>
</gene>
<dbReference type="Proteomes" id="UP000256304">
    <property type="component" value="Unassembled WGS sequence"/>
</dbReference>
<dbReference type="GO" id="GO:0003677">
    <property type="term" value="F:DNA binding"/>
    <property type="evidence" value="ECO:0007669"/>
    <property type="project" value="UniProtKB-UniRule"/>
</dbReference>
<evidence type="ECO:0000259" key="3">
    <source>
        <dbReference type="PROSITE" id="PS50977"/>
    </source>
</evidence>
<dbReference type="OrthoDB" id="9789566at2"/>
<dbReference type="InterPro" id="IPR009057">
    <property type="entry name" value="Homeodomain-like_sf"/>
</dbReference>
<feature type="domain" description="HTH tetR-type" evidence="3">
    <location>
        <begin position="6"/>
        <end position="66"/>
    </location>
</feature>
<reference evidence="4 5" key="1">
    <citation type="submission" date="2018-08" db="EMBL/GenBank/DDBJ databases">
        <title>Genomic Encyclopedia of Type Strains, Phase III (KMG-III): the genomes of soil and plant-associated and newly described type strains.</title>
        <authorList>
            <person name="Whitman W."/>
        </authorList>
    </citation>
    <scope>NUCLEOTIDE SEQUENCE [LARGE SCALE GENOMIC DNA]</scope>
    <source>
        <strain evidence="4 5">CGMCC 1.10966</strain>
    </source>
</reference>
<evidence type="ECO:0000256" key="1">
    <source>
        <dbReference type="ARBA" id="ARBA00023125"/>
    </source>
</evidence>
<evidence type="ECO:0000313" key="4">
    <source>
        <dbReference type="EMBL" id="REE67299.1"/>
    </source>
</evidence>